<reference evidence="5" key="1">
    <citation type="submission" date="2021-03" db="EMBL/GenBank/DDBJ databases">
        <title>Comparative genomics and phylogenomic investigation of the class Geoglossomycetes provide insights into ecological specialization and systematics.</title>
        <authorList>
            <person name="Melie T."/>
            <person name="Pirro S."/>
            <person name="Miller A.N."/>
            <person name="Quandt A."/>
        </authorList>
    </citation>
    <scope>NUCLEOTIDE SEQUENCE</scope>
    <source>
        <strain evidence="5">GBOQ0MN5Z8</strain>
    </source>
</reference>
<organism evidence="5 6">
    <name type="scientific">Glutinoglossum americanum</name>
    <dbReference type="NCBI Taxonomy" id="1670608"/>
    <lineage>
        <taxon>Eukaryota</taxon>
        <taxon>Fungi</taxon>
        <taxon>Dikarya</taxon>
        <taxon>Ascomycota</taxon>
        <taxon>Pezizomycotina</taxon>
        <taxon>Geoglossomycetes</taxon>
        <taxon>Geoglossales</taxon>
        <taxon>Geoglossaceae</taxon>
        <taxon>Glutinoglossum</taxon>
    </lineage>
</organism>
<dbReference type="Gene3D" id="3.30.110.10">
    <property type="entry name" value="Translation initiation factor 3 (IF-3), C-terminal domain"/>
    <property type="match status" value="1"/>
</dbReference>
<keyword evidence="3" id="KW-0648">Protein biosynthesis</keyword>
<evidence type="ECO:0000256" key="2">
    <source>
        <dbReference type="ARBA" id="ARBA00022540"/>
    </source>
</evidence>
<dbReference type="PANTHER" id="PTHR10938">
    <property type="entry name" value="TRANSLATION INITIATION FACTOR IF-3"/>
    <property type="match status" value="1"/>
</dbReference>
<keyword evidence="2" id="KW-0396">Initiation factor</keyword>
<dbReference type="GO" id="GO:0032790">
    <property type="term" value="P:ribosome disassembly"/>
    <property type="evidence" value="ECO:0007669"/>
    <property type="project" value="TreeGrafter"/>
</dbReference>
<dbReference type="EMBL" id="JAGHQL010000003">
    <property type="protein sequence ID" value="KAH0547559.1"/>
    <property type="molecule type" value="Genomic_DNA"/>
</dbReference>
<dbReference type="GO" id="GO:0070124">
    <property type="term" value="P:mitochondrial translational initiation"/>
    <property type="evidence" value="ECO:0007669"/>
    <property type="project" value="TreeGrafter"/>
</dbReference>
<accession>A0A9P8IDA0</accession>
<dbReference type="Pfam" id="PF05198">
    <property type="entry name" value="IF3_N"/>
    <property type="match status" value="1"/>
</dbReference>
<evidence type="ECO:0000256" key="1">
    <source>
        <dbReference type="ARBA" id="ARBA00005439"/>
    </source>
</evidence>
<protein>
    <recommendedName>
        <fullName evidence="4">Translation initiation factor 3 N-terminal domain-containing protein</fullName>
    </recommendedName>
</protein>
<dbReference type="InterPro" id="IPR019814">
    <property type="entry name" value="Translation_initiation_fac_3_N"/>
</dbReference>
<evidence type="ECO:0000313" key="6">
    <source>
        <dbReference type="Proteomes" id="UP000698800"/>
    </source>
</evidence>
<dbReference type="GO" id="GO:0005739">
    <property type="term" value="C:mitochondrion"/>
    <property type="evidence" value="ECO:0007669"/>
    <property type="project" value="TreeGrafter"/>
</dbReference>
<dbReference type="InterPro" id="IPR001288">
    <property type="entry name" value="Translation_initiation_fac_3"/>
</dbReference>
<dbReference type="InterPro" id="IPR036787">
    <property type="entry name" value="T_IF-3_N_sf"/>
</dbReference>
<keyword evidence="6" id="KW-1185">Reference proteome</keyword>
<comment type="similarity">
    <text evidence="1">Belongs to the IF-3 family.</text>
</comment>
<dbReference type="AlphaFoldDB" id="A0A9P8IDA0"/>
<evidence type="ECO:0000259" key="4">
    <source>
        <dbReference type="Pfam" id="PF05198"/>
    </source>
</evidence>
<evidence type="ECO:0000313" key="5">
    <source>
        <dbReference type="EMBL" id="KAH0547559.1"/>
    </source>
</evidence>
<dbReference type="Proteomes" id="UP000698800">
    <property type="component" value="Unassembled WGS sequence"/>
</dbReference>
<name>A0A9P8IDA0_9PEZI</name>
<dbReference type="SUPFAM" id="SSF55200">
    <property type="entry name" value="Translation initiation factor IF3, C-terminal domain"/>
    <property type="match status" value="1"/>
</dbReference>
<dbReference type="GO" id="GO:0003743">
    <property type="term" value="F:translation initiation factor activity"/>
    <property type="evidence" value="ECO:0007669"/>
    <property type="project" value="UniProtKB-KW"/>
</dbReference>
<dbReference type="Gene3D" id="3.10.20.80">
    <property type="entry name" value="Translation initiation factor 3 (IF-3), N-terminal domain"/>
    <property type="match status" value="1"/>
</dbReference>
<dbReference type="InterPro" id="IPR036788">
    <property type="entry name" value="T_IF-3_C_sf"/>
</dbReference>
<dbReference type="PANTHER" id="PTHR10938:SF0">
    <property type="entry name" value="TRANSLATION INITIATION FACTOR IF-3, MITOCHONDRIAL"/>
    <property type="match status" value="1"/>
</dbReference>
<gene>
    <name evidence="5" type="ORF">FGG08_000284</name>
</gene>
<dbReference type="OrthoDB" id="21573at2759"/>
<dbReference type="GO" id="GO:0043022">
    <property type="term" value="F:ribosome binding"/>
    <property type="evidence" value="ECO:0007669"/>
    <property type="project" value="TreeGrafter"/>
</dbReference>
<comment type="caution">
    <text evidence="5">The sequence shown here is derived from an EMBL/GenBank/DDBJ whole genome shotgun (WGS) entry which is preliminary data.</text>
</comment>
<evidence type="ECO:0000256" key="3">
    <source>
        <dbReference type="ARBA" id="ARBA00022917"/>
    </source>
</evidence>
<proteinExistence type="inferred from homology"/>
<sequence>MKAIQCLSTAQCLRKVFISSIELVHPTSSLFAHATFLRPPTRLPLPVSVRTRSYAQATSVGRRLPRDEEIPASHVHLVDENGTFHPPTPLRKILTSFDRKLYNLVVVSSIESGRTPICKIISRRELRDRERAKPTKNRANVVKQLELNWAIDSNDLGHRLNKMQEFLEKGMKVEVILASKRKGRKASVEEAATVVRRIRERSKEVEGAKESRSPDGKVLGQMTMFFEGSVKT</sequence>
<feature type="domain" description="Translation initiation factor 3 N-terminal" evidence="4">
    <location>
        <begin position="67"/>
        <end position="131"/>
    </location>
</feature>